<dbReference type="Pfam" id="PF12165">
    <property type="entry name" value="Alfin"/>
    <property type="match status" value="1"/>
</dbReference>
<dbReference type="AlphaFoldDB" id="A0A371GMZ1"/>
<feature type="non-terminal residue" evidence="3">
    <location>
        <position position="399"/>
    </location>
</feature>
<dbReference type="GO" id="GO:0042393">
    <property type="term" value="F:histone binding"/>
    <property type="evidence" value="ECO:0007669"/>
    <property type="project" value="InterPro"/>
</dbReference>
<evidence type="ECO:0000313" key="4">
    <source>
        <dbReference type="Proteomes" id="UP000257109"/>
    </source>
</evidence>
<dbReference type="Pfam" id="PF14223">
    <property type="entry name" value="Retrotran_gag_2"/>
    <property type="match status" value="1"/>
</dbReference>
<protein>
    <submittedName>
        <fullName evidence="3">PHD finger protein ALFIN-LIKE 1</fullName>
    </submittedName>
</protein>
<dbReference type="EMBL" id="QJKJ01004996">
    <property type="protein sequence ID" value="RDX91917.1"/>
    <property type="molecule type" value="Genomic_DNA"/>
</dbReference>
<reference evidence="3" key="1">
    <citation type="submission" date="2018-05" db="EMBL/GenBank/DDBJ databases">
        <title>Draft genome of Mucuna pruriens seed.</title>
        <authorList>
            <person name="Nnadi N.E."/>
            <person name="Vos R."/>
            <person name="Hasami M.H."/>
            <person name="Devisetty U.K."/>
            <person name="Aguiy J.C."/>
        </authorList>
    </citation>
    <scope>NUCLEOTIDE SEQUENCE [LARGE SCALE GENOMIC DNA]</scope>
    <source>
        <strain evidence="3">JCA_2017</strain>
    </source>
</reference>
<feature type="non-terminal residue" evidence="3">
    <location>
        <position position="1"/>
    </location>
</feature>
<feature type="domain" description="Alfin N-terminal" evidence="2">
    <location>
        <begin position="2"/>
        <end position="68"/>
    </location>
</feature>
<feature type="compositionally biased region" description="Basic and acidic residues" evidence="1">
    <location>
        <begin position="293"/>
        <end position="304"/>
    </location>
</feature>
<dbReference type="PANTHER" id="PTHR35317">
    <property type="entry name" value="OS04G0629600 PROTEIN"/>
    <property type="match status" value="1"/>
</dbReference>
<comment type="caution">
    <text evidence="3">The sequence shown here is derived from an EMBL/GenBank/DDBJ whole genome shotgun (WGS) entry which is preliminary data.</text>
</comment>
<feature type="compositionally biased region" description="Basic and acidic residues" evidence="1">
    <location>
        <begin position="339"/>
        <end position="371"/>
    </location>
</feature>
<accession>A0A371GMZ1</accession>
<dbReference type="GO" id="GO:0006355">
    <property type="term" value="P:regulation of DNA-templated transcription"/>
    <property type="evidence" value="ECO:0007669"/>
    <property type="project" value="InterPro"/>
</dbReference>
<feature type="region of interest" description="Disordered" evidence="1">
    <location>
        <begin position="275"/>
        <end position="304"/>
    </location>
</feature>
<organism evidence="3 4">
    <name type="scientific">Mucuna pruriens</name>
    <name type="common">Velvet bean</name>
    <name type="synonym">Dolichos pruriens</name>
    <dbReference type="NCBI Taxonomy" id="157652"/>
    <lineage>
        <taxon>Eukaryota</taxon>
        <taxon>Viridiplantae</taxon>
        <taxon>Streptophyta</taxon>
        <taxon>Embryophyta</taxon>
        <taxon>Tracheophyta</taxon>
        <taxon>Spermatophyta</taxon>
        <taxon>Magnoliopsida</taxon>
        <taxon>eudicotyledons</taxon>
        <taxon>Gunneridae</taxon>
        <taxon>Pentapetalae</taxon>
        <taxon>rosids</taxon>
        <taxon>fabids</taxon>
        <taxon>Fabales</taxon>
        <taxon>Fabaceae</taxon>
        <taxon>Papilionoideae</taxon>
        <taxon>50 kb inversion clade</taxon>
        <taxon>NPAAA clade</taxon>
        <taxon>indigoferoid/millettioid clade</taxon>
        <taxon>Phaseoleae</taxon>
        <taxon>Mucuna</taxon>
    </lineage>
</organism>
<evidence type="ECO:0000313" key="3">
    <source>
        <dbReference type="EMBL" id="RDX91917.1"/>
    </source>
</evidence>
<gene>
    <name evidence="3" type="ORF">CR513_26024</name>
</gene>
<evidence type="ECO:0000259" key="2">
    <source>
        <dbReference type="Pfam" id="PF12165"/>
    </source>
</evidence>
<proteinExistence type="predicted"/>
<dbReference type="InterPro" id="IPR021998">
    <property type="entry name" value="Alfin_N"/>
</dbReference>
<dbReference type="OrthoDB" id="2783063at2759"/>
<dbReference type="PANTHER" id="PTHR35317:SF28">
    <property type="entry name" value="ZINC FINGER, CCHC-TYPE, RIBONUCLEASE H-LIKE DOMAIN, GAG-PRE-INTEGRASE DOMAIN PROTEIN-RELATED"/>
    <property type="match status" value="1"/>
</dbReference>
<name>A0A371GMZ1_MUCPR</name>
<keyword evidence="4" id="KW-1185">Reference proteome</keyword>
<dbReference type="STRING" id="157652.A0A371GMZ1"/>
<evidence type="ECO:0000256" key="1">
    <source>
        <dbReference type="SAM" id="MobiDB-lite"/>
    </source>
</evidence>
<sequence length="399" mass="45904">MDKDNLCLYGHPNETWEVTKPVQLVPAELPELILGINFVRDRMSRRDWFSLWLLSMSFYNGSSLNGNESGFLAICYLSVVSPATWHMVPTVFNIVKRTMASGIPPFLQFTKRHYCFVTAITQQALTFIYQSLDEAMFEMVSNASTSKEAWGILKTSFEGVDKVKKVRLQTLRGEFEFLRMKESESISDFGNRVMTIVNKMKHYRENMENIRVVEKILRSLTIKFDFVVCAIEESKDLESMTVDQLMGSLQAYEERFKRRHEEPFEQVLNVKASLKENGGEKYQSGRGCGRSQGRGERGRRGDHDNFYNTEILNKYLPNLCSPSTIQTKYDNIERSGQPTKDHGRERGRGNFGRTNERRTNVKEKANLVGDKEEGEEPTLLLALNEDSDDKSLWYLDNGA</sequence>
<feature type="region of interest" description="Disordered" evidence="1">
    <location>
        <begin position="332"/>
        <end position="376"/>
    </location>
</feature>
<dbReference type="Proteomes" id="UP000257109">
    <property type="component" value="Unassembled WGS sequence"/>
</dbReference>